<dbReference type="Proteomes" id="UP000078200">
    <property type="component" value="Unassembled WGS sequence"/>
</dbReference>
<reference evidence="2" key="1">
    <citation type="submission" date="2020-05" db="UniProtKB">
        <authorList>
            <consortium name="EnsemblMetazoa"/>
        </authorList>
    </citation>
    <scope>IDENTIFICATION</scope>
    <source>
        <strain evidence="2">TTRI</strain>
    </source>
</reference>
<feature type="chain" id="PRO_5008398946" description="Secreted protein" evidence="1">
    <location>
        <begin position="22"/>
        <end position="108"/>
    </location>
</feature>
<evidence type="ECO:0000313" key="2">
    <source>
        <dbReference type="EnsemblMetazoa" id="GAUT020276-PA"/>
    </source>
</evidence>
<evidence type="ECO:0000313" key="3">
    <source>
        <dbReference type="Proteomes" id="UP000078200"/>
    </source>
</evidence>
<evidence type="ECO:0008006" key="4">
    <source>
        <dbReference type="Google" id="ProtNLM"/>
    </source>
</evidence>
<keyword evidence="3" id="KW-1185">Reference proteome</keyword>
<dbReference type="EnsemblMetazoa" id="GAUT020276-RA">
    <property type="protein sequence ID" value="GAUT020276-PA"/>
    <property type="gene ID" value="GAUT020276"/>
</dbReference>
<keyword evidence="1" id="KW-0732">Signal</keyword>
<accession>A0A1A9UYY0</accession>
<proteinExistence type="predicted"/>
<feature type="signal peptide" evidence="1">
    <location>
        <begin position="1"/>
        <end position="21"/>
    </location>
</feature>
<protein>
    <recommendedName>
        <fullName evidence="4">Secreted protein</fullName>
    </recommendedName>
</protein>
<evidence type="ECO:0000256" key="1">
    <source>
        <dbReference type="SAM" id="SignalP"/>
    </source>
</evidence>
<organism evidence="2 3">
    <name type="scientific">Glossina austeni</name>
    <name type="common">Savannah tsetse fly</name>
    <dbReference type="NCBI Taxonomy" id="7395"/>
    <lineage>
        <taxon>Eukaryota</taxon>
        <taxon>Metazoa</taxon>
        <taxon>Ecdysozoa</taxon>
        <taxon>Arthropoda</taxon>
        <taxon>Hexapoda</taxon>
        <taxon>Insecta</taxon>
        <taxon>Pterygota</taxon>
        <taxon>Neoptera</taxon>
        <taxon>Endopterygota</taxon>
        <taxon>Diptera</taxon>
        <taxon>Brachycera</taxon>
        <taxon>Muscomorpha</taxon>
        <taxon>Hippoboscoidea</taxon>
        <taxon>Glossinidae</taxon>
        <taxon>Glossina</taxon>
    </lineage>
</organism>
<dbReference type="VEuPathDB" id="VectorBase:GAUT020276"/>
<dbReference type="AlphaFoldDB" id="A0A1A9UYY0"/>
<name>A0A1A9UYY0_GLOAU</name>
<sequence length="108" mass="11397">MSVDTRLNSVLLLMICVGVIGGDGELGRLLESTEANRTVSIFLRCSVSYVMEDVMVAVVPVGVKLLSCPLIMLCRGLGRLLGKGGLADDLSLVLEALRSFTVGVDGDI</sequence>